<reference evidence="2 3" key="1">
    <citation type="journal article" date="2011" name="Stand. Genomic Sci.">
        <title>Complete genome sequence of Haliscomenobacter hydrossis type strain (O).</title>
        <authorList>
            <consortium name="US DOE Joint Genome Institute (JGI-PGF)"/>
            <person name="Daligault H."/>
            <person name="Lapidus A."/>
            <person name="Zeytun A."/>
            <person name="Nolan M."/>
            <person name="Lucas S."/>
            <person name="Del Rio T.G."/>
            <person name="Tice H."/>
            <person name="Cheng J.F."/>
            <person name="Tapia R."/>
            <person name="Han C."/>
            <person name="Goodwin L."/>
            <person name="Pitluck S."/>
            <person name="Liolios K."/>
            <person name="Pagani I."/>
            <person name="Ivanova N."/>
            <person name="Huntemann M."/>
            <person name="Mavromatis K."/>
            <person name="Mikhailova N."/>
            <person name="Pati A."/>
            <person name="Chen A."/>
            <person name="Palaniappan K."/>
            <person name="Land M."/>
            <person name="Hauser L."/>
            <person name="Brambilla E.M."/>
            <person name="Rohde M."/>
            <person name="Verbarg S."/>
            <person name="Goker M."/>
            <person name="Bristow J."/>
            <person name="Eisen J.A."/>
            <person name="Markowitz V."/>
            <person name="Hugenholtz P."/>
            <person name="Kyrpides N.C."/>
            <person name="Klenk H.P."/>
            <person name="Woyke T."/>
        </authorList>
    </citation>
    <scope>NUCLEOTIDE SEQUENCE [LARGE SCALE GENOMIC DNA]</scope>
    <source>
        <strain evidence="3">ATCC 27775 / DSM 1100 / LMG 10767 / O</strain>
    </source>
</reference>
<name>F4L711_HALH1</name>
<accession>F4L711</accession>
<dbReference type="GO" id="GO:0030246">
    <property type="term" value="F:carbohydrate binding"/>
    <property type="evidence" value="ECO:0007669"/>
    <property type="project" value="InterPro"/>
</dbReference>
<dbReference type="Gene3D" id="2.60.40.1120">
    <property type="entry name" value="Carboxypeptidase-like, regulatory domain"/>
    <property type="match status" value="1"/>
</dbReference>
<organism evidence="2 3">
    <name type="scientific">Haliscomenobacter hydrossis (strain ATCC 27775 / DSM 1100 / LMG 10767 / O)</name>
    <dbReference type="NCBI Taxonomy" id="760192"/>
    <lineage>
        <taxon>Bacteria</taxon>
        <taxon>Pseudomonadati</taxon>
        <taxon>Bacteroidota</taxon>
        <taxon>Saprospiria</taxon>
        <taxon>Saprospirales</taxon>
        <taxon>Haliscomenobacteraceae</taxon>
        <taxon>Haliscomenobacter</taxon>
    </lineage>
</organism>
<proteinExistence type="predicted"/>
<keyword evidence="3" id="KW-1185">Reference proteome</keyword>
<dbReference type="AlphaFoldDB" id="F4L711"/>
<dbReference type="HOGENOM" id="CLU_1218392_0_0_10"/>
<feature type="region of interest" description="Disordered" evidence="1">
    <location>
        <begin position="43"/>
        <end position="64"/>
    </location>
</feature>
<protein>
    <recommendedName>
        <fullName evidence="4">Rhamnogalacturonan lyase domain-containing protein</fullName>
    </recommendedName>
</protein>
<dbReference type="KEGG" id="hhy:Halhy_4242"/>
<evidence type="ECO:0008006" key="4">
    <source>
        <dbReference type="Google" id="ProtNLM"/>
    </source>
</evidence>
<evidence type="ECO:0000313" key="2">
    <source>
        <dbReference type="EMBL" id="AEE52087.1"/>
    </source>
</evidence>
<dbReference type="Gene3D" id="2.60.40.420">
    <property type="entry name" value="Cupredoxins - blue copper proteins"/>
    <property type="match status" value="1"/>
</dbReference>
<dbReference type="SUPFAM" id="SSF49452">
    <property type="entry name" value="Starch-binding domain-like"/>
    <property type="match status" value="1"/>
</dbReference>
<dbReference type="InterPro" id="IPR008972">
    <property type="entry name" value="Cupredoxin"/>
</dbReference>
<dbReference type="RefSeq" id="WP_013766625.1">
    <property type="nucleotide sequence ID" value="NC_015510.1"/>
</dbReference>
<dbReference type="Proteomes" id="UP000008461">
    <property type="component" value="Chromosome"/>
</dbReference>
<dbReference type="eggNOG" id="COG3794">
    <property type="taxonomic scope" value="Bacteria"/>
</dbReference>
<dbReference type="InterPro" id="IPR013784">
    <property type="entry name" value="Carb-bd-like_fold"/>
</dbReference>
<evidence type="ECO:0000256" key="1">
    <source>
        <dbReference type="SAM" id="MobiDB-lite"/>
    </source>
</evidence>
<dbReference type="EMBL" id="CP002691">
    <property type="protein sequence ID" value="AEE52087.1"/>
    <property type="molecule type" value="Genomic_DNA"/>
</dbReference>
<sequence>MRMLSIFFYATMLLNTADAPINKNKIVGKIAIPTEVPLLKRGSNQKYCEEEPASPRKKQIEQENHPNRHVVVSFHPLDFKAPISPTANAIMNQMEKTFVPKVLPVTQGSTVEFLNSDTEVHNIFSMTPRATFNIGRRQPGKAVPQLIEKLGLVELRCDIHCGMNASILSLDTPFFTKANANGNYEVDGLPDGNYKVQVYHYSLGFVEDNITVKGGGVVTKNLNLVKP</sequence>
<dbReference type="STRING" id="760192.Halhy_4242"/>
<gene>
    <name evidence="2" type="ordered locus">Halhy_4242</name>
</gene>
<dbReference type="SUPFAM" id="SSF49503">
    <property type="entry name" value="Cupredoxins"/>
    <property type="match status" value="1"/>
</dbReference>
<reference key="2">
    <citation type="submission" date="2011-04" db="EMBL/GenBank/DDBJ databases">
        <title>Complete sequence of chromosome of Haliscomenobacter hydrossis DSM 1100.</title>
        <authorList>
            <consortium name="US DOE Joint Genome Institute (JGI-PGF)"/>
            <person name="Lucas S."/>
            <person name="Han J."/>
            <person name="Lapidus A."/>
            <person name="Bruce D."/>
            <person name="Goodwin L."/>
            <person name="Pitluck S."/>
            <person name="Peters L."/>
            <person name="Kyrpides N."/>
            <person name="Mavromatis K."/>
            <person name="Ivanova N."/>
            <person name="Ovchinnikova G."/>
            <person name="Pagani I."/>
            <person name="Daligault H."/>
            <person name="Detter J.C."/>
            <person name="Han C."/>
            <person name="Land M."/>
            <person name="Hauser L."/>
            <person name="Markowitz V."/>
            <person name="Cheng J.-F."/>
            <person name="Hugenholtz P."/>
            <person name="Woyke T."/>
            <person name="Wu D."/>
            <person name="Verbarg S."/>
            <person name="Frueling A."/>
            <person name="Brambilla E."/>
            <person name="Klenk H.-P."/>
            <person name="Eisen J.A."/>
        </authorList>
    </citation>
    <scope>NUCLEOTIDE SEQUENCE</scope>
    <source>
        <strain>DSM 1100</strain>
    </source>
</reference>
<evidence type="ECO:0000313" key="3">
    <source>
        <dbReference type="Proteomes" id="UP000008461"/>
    </source>
</evidence>